<comment type="caution">
    <text evidence="1">The sequence shown here is derived from an EMBL/GenBank/DDBJ whole genome shotgun (WGS) entry which is preliminary data.</text>
</comment>
<proteinExistence type="predicted"/>
<sequence length="63" mass="6799">MGNTSVDEVRALQRECADAYAAARVAYESAKTRAELDTVALNQRDAYSLYQTSAAALDALIES</sequence>
<accession>A0A158DHY3</accession>
<reference evidence="1" key="1">
    <citation type="submission" date="2016-01" db="EMBL/GenBank/DDBJ databases">
        <authorList>
            <person name="Peeters C."/>
        </authorList>
    </citation>
    <scope>NUCLEOTIDE SEQUENCE [LARGE SCALE GENOMIC DNA]</scope>
    <source>
        <strain evidence="1">LMG 29318</strain>
    </source>
</reference>
<organism evidence="1 2">
    <name type="scientific">Caballeronia catudaia</name>
    <dbReference type="NCBI Taxonomy" id="1777136"/>
    <lineage>
        <taxon>Bacteria</taxon>
        <taxon>Pseudomonadati</taxon>
        <taxon>Pseudomonadota</taxon>
        <taxon>Betaproteobacteria</taxon>
        <taxon>Burkholderiales</taxon>
        <taxon>Burkholderiaceae</taxon>
        <taxon>Caballeronia</taxon>
    </lineage>
</organism>
<protein>
    <submittedName>
        <fullName evidence="1">Uncharacterized protein</fullName>
    </submittedName>
</protein>
<dbReference type="Proteomes" id="UP000054870">
    <property type="component" value="Unassembled WGS sequence"/>
</dbReference>
<gene>
    <name evidence="1" type="ORF">AWB75_06729</name>
</gene>
<dbReference type="AlphaFoldDB" id="A0A158DHY3"/>
<evidence type="ECO:0000313" key="1">
    <source>
        <dbReference type="EMBL" id="SAK93846.1"/>
    </source>
</evidence>
<keyword evidence="2" id="KW-1185">Reference proteome</keyword>
<evidence type="ECO:0000313" key="2">
    <source>
        <dbReference type="Proteomes" id="UP000054870"/>
    </source>
</evidence>
<name>A0A158DHY3_9BURK</name>
<dbReference type="EMBL" id="FCOF02000067">
    <property type="protein sequence ID" value="SAK93846.1"/>
    <property type="molecule type" value="Genomic_DNA"/>
</dbReference>